<comment type="similarity">
    <text evidence="2 6">Belongs to the FKBP-type PPIase family.</text>
</comment>
<name>A0A5E6MD92_9BACT</name>
<keyword evidence="7" id="KW-0732">Signal</keyword>
<feature type="domain" description="PPIase FKBP-type" evidence="8">
    <location>
        <begin position="63"/>
        <end position="151"/>
    </location>
</feature>
<feature type="chain" id="PRO_5022897679" description="Peptidyl-prolyl cis-trans isomerase" evidence="7">
    <location>
        <begin position="22"/>
        <end position="151"/>
    </location>
</feature>
<reference evidence="9 10" key="1">
    <citation type="submission" date="2019-09" db="EMBL/GenBank/DDBJ databases">
        <authorList>
            <person name="Cremers G."/>
        </authorList>
    </citation>
    <scope>NUCLEOTIDE SEQUENCE [LARGE SCALE GENOMIC DNA]</scope>
    <source>
        <strain evidence="9">4A</strain>
    </source>
</reference>
<dbReference type="EMBL" id="CABFVA020000077">
    <property type="protein sequence ID" value="VVM06930.1"/>
    <property type="molecule type" value="Genomic_DNA"/>
</dbReference>
<dbReference type="OrthoDB" id="9814548at2"/>
<evidence type="ECO:0000313" key="10">
    <source>
        <dbReference type="Proteomes" id="UP000334923"/>
    </source>
</evidence>
<protein>
    <recommendedName>
        <fullName evidence="6">Peptidyl-prolyl cis-trans isomerase</fullName>
        <ecNumber evidence="6">5.2.1.8</ecNumber>
    </recommendedName>
</protein>
<dbReference type="SUPFAM" id="SSF54534">
    <property type="entry name" value="FKBP-like"/>
    <property type="match status" value="1"/>
</dbReference>
<evidence type="ECO:0000256" key="3">
    <source>
        <dbReference type="ARBA" id="ARBA00023110"/>
    </source>
</evidence>
<dbReference type="Pfam" id="PF00254">
    <property type="entry name" value="FKBP_C"/>
    <property type="match status" value="1"/>
</dbReference>
<dbReference type="FunFam" id="3.10.50.40:FF:000006">
    <property type="entry name" value="Peptidyl-prolyl cis-trans isomerase"/>
    <property type="match status" value="1"/>
</dbReference>
<sequence>MRGFCVAVALAAFVGIGTTRAEEPPSQAPGEAAQSGEENIVTTPSGLKYVDLVVGRGNPVGPGKRVTVDYVGKLEDGKVFDSSQSHGKPFTFVMGQRGVIAGWTEGIATMREGGKRKLIIPPQLGYGADGAGDVIPPNAVLLFDIEVLKVE</sequence>
<keyword evidence="10" id="KW-1185">Reference proteome</keyword>
<keyword evidence="3 5" id="KW-0697">Rotamase</keyword>
<dbReference type="PANTHER" id="PTHR43811">
    <property type="entry name" value="FKBP-TYPE PEPTIDYL-PROLYL CIS-TRANS ISOMERASE FKPA"/>
    <property type="match status" value="1"/>
</dbReference>
<feature type="signal peptide" evidence="7">
    <location>
        <begin position="1"/>
        <end position="21"/>
    </location>
</feature>
<dbReference type="PANTHER" id="PTHR43811:SF19">
    <property type="entry name" value="39 KDA FK506-BINDING NUCLEAR PROTEIN"/>
    <property type="match status" value="1"/>
</dbReference>
<dbReference type="InterPro" id="IPR001179">
    <property type="entry name" value="PPIase_FKBP_dom"/>
</dbReference>
<comment type="catalytic activity">
    <reaction evidence="1 5 6">
        <text>[protein]-peptidylproline (omega=180) = [protein]-peptidylproline (omega=0)</text>
        <dbReference type="Rhea" id="RHEA:16237"/>
        <dbReference type="Rhea" id="RHEA-COMP:10747"/>
        <dbReference type="Rhea" id="RHEA-COMP:10748"/>
        <dbReference type="ChEBI" id="CHEBI:83833"/>
        <dbReference type="ChEBI" id="CHEBI:83834"/>
        <dbReference type="EC" id="5.2.1.8"/>
    </reaction>
</comment>
<evidence type="ECO:0000256" key="4">
    <source>
        <dbReference type="ARBA" id="ARBA00023235"/>
    </source>
</evidence>
<dbReference type="PROSITE" id="PS50059">
    <property type="entry name" value="FKBP_PPIASE"/>
    <property type="match status" value="1"/>
</dbReference>
<evidence type="ECO:0000256" key="2">
    <source>
        <dbReference type="ARBA" id="ARBA00006577"/>
    </source>
</evidence>
<accession>A0A5E6MD92</accession>
<dbReference type="Proteomes" id="UP000334923">
    <property type="component" value="Unassembled WGS sequence"/>
</dbReference>
<evidence type="ECO:0000256" key="7">
    <source>
        <dbReference type="SAM" id="SignalP"/>
    </source>
</evidence>
<dbReference type="EC" id="5.2.1.8" evidence="6"/>
<evidence type="ECO:0000256" key="5">
    <source>
        <dbReference type="PROSITE-ProRule" id="PRU00277"/>
    </source>
</evidence>
<organism evidence="9 10">
    <name type="scientific">Methylacidimicrobium tartarophylax</name>
    <dbReference type="NCBI Taxonomy" id="1041768"/>
    <lineage>
        <taxon>Bacteria</taxon>
        <taxon>Pseudomonadati</taxon>
        <taxon>Verrucomicrobiota</taxon>
        <taxon>Methylacidimicrobium</taxon>
    </lineage>
</organism>
<dbReference type="GO" id="GO:0003755">
    <property type="term" value="F:peptidyl-prolyl cis-trans isomerase activity"/>
    <property type="evidence" value="ECO:0007669"/>
    <property type="project" value="UniProtKB-UniRule"/>
</dbReference>
<gene>
    <name evidence="9" type="ORF">MAMT_01459</name>
</gene>
<evidence type="ECO:0000256" key="1">
    <source>
        <dbReference type="ARBA" id="ARBA00000971"/>
    </source>
</evidence>
<keyword evidence="4 5" id="KW-0413">Isomerase</keyword>
<evidence type="ECO:0000313" key="9">
    <source>
        <dbReference type="EMBL" id="VVM06930.1"/>
    </source>
</evidence>
<proteinExistence type="inferred from homology"/>
<dbReference type="InterPro" id="IPR046357">
    <property type="entry name" value="PPIase_dom_sf"/>
</dbReference>
<evidence type="ECO:0000259" key="8">
    <source>
        <dbReference type="PROSITE" id="PS50059"/>
    </source>
</evidence>
<dbReference type="AlphaFoldDB" id="A0A5E6MD92"/>
<evidence type="ECO:0000256" key="6">
    <source>
        <dbReference type="RuleBase" id="RU003915"/>
    </source>
</evidence>
<dbReference type="Gene3D" id="3.10.50.40">
    <property type="match status" value="1"/>
</dbReference>